<keyword evidence="2" id="KW-1185">Reference proteome</keyword>
<comment type="caution">
    <text evidence="1">The sequence shown here is derived from an EMBL/GenBank/DDBJ whole genome shotgun (WGS) entry which is preliminary data.</text>
</comment>
<evidence type="ECO:0000313" key="1">
    <source>
        <dbReference type="EMBL" id="KAL0930094.1"/>
    </source>
</evidence>
<reference evidence="1 2" key="1">
    <citation type="journal article" date="2020" name="Phytopathology">
        <title>Genome Sequence Resources of Colletotrichum truncatum, C. plurivorum, C. musicola, and C. sojae: Four Species Pathogenic to Soybean (Glycine max).</title>
        <authorList>
            <person name="Rogerio F."/>
            <person name="Boufleur T.R."/>
            <person name="Ciampi-Guillardi M."/>
            <person name="Sukno S.A."/>
            <person name="Thon M.R."/>
            <person name="Massola Junior N.S."/>
            <person name="Baroncelli R."/>
        </authorList>
    </citation>
    <scope>NUCLEOTIDE SEQUENCE [LARGE SCALE GENOMIC DNA]</scope>
    <source>
        <strain evidence="1 2">CMES1059</strain>
    </source>
</reference>
<proteinExistence type="predicted"/>
<evidence type="ECO:0000313" key="2">
    <source>
        <dbReference type="Proteomes" id="UP000805649"/>
    </source>
</evidence>
<organism evidence="1 2">
    <name type="scientific">Colletotrichum truncatum</name>
    <name type="common">Anthracnose fungus</name>
    <name type="synonym">Colletotrichum capsici</name>
    <dbReference type="NCBI Taxonomy" id="5467"/>
    <lineage>
        <taxon>Eukaryota</taxon>
        <taxon>Fungi</taxon>
        <taxon>Dikarya</taxon>
        <taxon>Ascomycota</taxon>
        <taxon>Pezizomycotina</taxon>
        <taxon>Sordariomycetes</taxon>
        <taxon>Hypocreomycetidae</taxon>
        <taxon>Glomerellales</taxon>
        <taxon>Glomerellaceae</taxon>
        <taxon>Colletotrichum</taxon>
        <taxon>Colletotrichum truncatum species complex</taxon>
    </lineage>
</organism>
<protein>
    <submittedName>
        <fullName evidence="1">Heterokaryon incompatibility protein</fullName>
    </submittedName>
</protein>
<accession>A0ACC3YE29</accession>
<gene>
    <name evidence="1" type="ORF">CTRU02_214914</name>
</gene>
<sequence>MAWSIMDNWMKTCFESHTQCKLPEISPSYRPTRLIKINSQRTVRLVQGVECPSIIRYVALSYCWGSKPVENLLRLLQSTLEELSREQPVDILPKTFRDAIEVAQHFGVNYIWIDRLCIFQDSPEDWQREASTMQDVYRNALFSIAATGAKDDEGGCFFERDPAKVAPTIVRIKLTEDSEEKAFRFGLEKAWSWRLSFRNEPLVQRSWVVQERLLAPRTLHFGSKQVFWECREASCCEMHPQGVFNFESVFNGDEHPFLWKQLLDAPDRIDVSDPYEQLFSDWKSITNYYVARKLTVASDKLVALSGLANDMKTRLKQLRPGPHRYLAGHWEETLMDTIMWSVGRGEARRALQYRAPSWSWACMDGGLGLMGGCRQGNGVSFATMVSVKTAHSGSEDTGEAVGDILTLAGPCAVVQIDVEQFQPSGYPRYKTEKFVQSIEDDEGNSLYERNETGIKISFDTLEDFVEEALLMWMCSHMYYGGKWYGHGLALSRVEEDRYRRVGLVRRRFNNENDVRKFSIGFSHKQVEII</sequence>
<dbReference type="EMBL" id="VUJX02000012">
    <property type="protein sequence ID" value="KAL0930094.1"/>
    <property type="molecule type" value="Genomic_DNA"/>
</dbReference>
<dbReference type="Proteomes" id="UP000805649">
    <property type="component" value="Unassembled WGS sequence"/>
</dbReference>
<name>A0ACC3YE29_COLTU</name>